<protein>
    <recommendedName>
        <fullName evidence="2">PX domain-containing protein</fullName>
    </recommendedName>
</protein>
<evidence type="ECO:0000313" key="3">
    <source>
        <dbReference type="EMBL" id="EDQ85226.1"/>
    </source>
</evidence>
<dbReference type="InterPro" id="IPR036871">
    <property type="entry name" value="PX_dom_sf"/>
</dbReference>
<dbReference type="GeneID" id="5895258"/>
<dbReference type="PANTHER" id="PTHR45850">
    <property type="entry name" value="SORTING NEXIN FAMILY MEMBER"/>
    <property type="match status" value="1"/>
</dbReference>
<dbReference type="GO" id="GO:0035091">
    <property type="term" value="F:phosphatidylinositol binding"/>
    <property type="evidence" value="ECO:0007669"/>
    <property type="project" value="InterPro"/>
</dbReference>
<evidence type="ECO:0000256" key="1">
    <source>
        <dbReference type="SAM" id="MobiDB-lite"/>
    </source>
</evidence>
<dbReference type="FunCoup" id="A9VBF0">
    <property type="interactions" value="1417"/>
</dbReference>
<dbReference type="CDD" id="cd06892">
    <property type="entry name" value="PX_SNX5_like"/>
    <property type="match status" value="1"/>
</dbReference>
<accession>A9VBF0</accession>
<dbReference type="PROSITE" id="PS50195">
    <property type="entry name" value="PX"/>
    <property type="match status" value="1"/>
</dbReference>
<organism evidence="3 4">
    <name type="scientific">Monosiga brevicollis</name>
    <name type="common">Choanoflagellate</name>
    <dbReference type="NCBI Taxonomy" id="81824"/>
    <lineage>
        <taxon>Eukaryota</taxon>
        <taxon>Choanoflagellata</taxon>
        <taxon>Craspedida</taxon>
        <taxon>Salpingoecidae</taxon>
        <taxon>Monosiga</taxon>
    </lineage>
</organism>
<gene>
    <name evidence="3" type="ORF">MONBRDRAFT_34397</name>
</gene>
<dbReference type="FunFam" id="3.30.1520.10:FF:000001">
    <property type="entry name" value="Sorting nexin"/>
    <property type="match status" value="1"/>
</dbReference>
<dbReference type="Proteomes" id="UP000001357">
    <property type="component" value="Unassembled WGS sequence"/>
</dbReference>
<dbReference type="SUPFAM" id="SSF64268">
    <property type="entry name" value="PX domain"/>
    <property type="match status" value="1"/>
</dbReference>
<feature type="compositionally biased region" description="Basic and acidic residues" evidence="1">
    <location>
        <begin position="1"/>
        <end position="10"/>
    </location>
</feature>
<reference evidence="3 4" key="1">
    <citation type="journal article" date="2008" name="Nature">
        <title>The genome of the choanoflagellate Monosiga brevicollis and the origin of metazoans.</title>
        <authorList>
            <consortium name="JGI Sequencing"/>
            <person name="King N."/>
            <person name="Westbrook M.J."/>
            <person name="Young S.L."/>
            <person name="Kuo A."/>
            <person name="Abedin M."/>
            <person name="Chapman J."/>
            <person name="Fairclough S."/>
            <person name="Hellsten U."/>
            <person name="Isogai Y."/>
            <person name="Letunic I."/>
            <person name="Marr M."/>
            <person name="Pincus D."/>
            <person name="Putnam N."/>
            <person name="Rokas A."/>
            <person name="Wright K.J."/>
            <person name="Zuzow R."/>
            <person name="Dirks W."/>
            <person name="Good M."/>
            <person name="Goodstein D."/>
            <person name="Lemons D."/>
            <person name="Li W."/>
            <person name="Lyons J.B."/>
            <person name="Morris A."/>
            <person name="Nichols S."/>
            <person name="Richter D.J."/>
            <person name="Salamov A."/>
            <person name="Bork P."/>
            <person name="Lim W.A."/>
            <person name="Manning G."/>
            <person name="Miller W.T."/>
            <person name="McGinnis W."/>
            <person name="Shapiro H."/>
            <person name="Tjian R."/>
            <person name="Grigoriev I.V."/>
            <person name="Rokhsar D."/>
        </authorList>
    </citation>
    <scope>NUCLEOTIDE SEQUENCE [LARGE SCALE GENOMIC DNA]</scope>
    <source>
        <strain evidence="4">MX1 / ATCC 50154</strain>
    </source>
</reference>
<dbReference type="KEGG" id="mbr:MONBRDRAFT_34397"/>
<dbReference type="InterPro" id="IPR001683">
    <property type="entry name" value="PX_dom"/>
</dbReference>
<feature type="domain" description="PX" evidence="2">
    <location>
        <begin position="22"/>
        <end position="169"/>
    </location>
</feature>
<keyword evidence="4" id="KW-1185">Reference proteome</keyword>
<dbReference type="Gene3D" id="1.20.1270.60">
    <property type="entry name" value="Arfaptin homology (AH) domain/BAR domain"/>
    <property type="match status" value="1"/>
</dbReference>
<feature type="region of interest" description="Disordered" evidence="1">
    <location>
        <begin position="1"/>
        <end position="22"/>
    </location>
</feature>
<dbReference type="EMBL" id="CH991576">
    <property type="protein sequence ID" value="EDQ85226.1"/>
    <property type="molecule type" value="Genomic_DNA"/>
</dbReference>
<dbReference type="STRING" id="81824.A9VBF0"/>
<dbReference type="Gene3D" id="3.30.1520.10">
    <property type="entry name" value="Phox-like domain"/>
    <property type="match status" value="1"/>
</dbReference>
<dbReference type="Pfam" id="PF00787">
    <property type="entry name" value="PX"/>
    <property type="match status" value="1"/>
</dbReference>
<dbReference type="PANTHER" id="PTHR45850:SF1">
    <property type="entry name" value="SORTING NEXIN 6, ISOFORM B"/>
    <property type="match status" value="1"/>
</dbReference>
<dbReference type="InterPro" id="IPR027267">
    <property type="entry name" value="AH/BAR_dom_sf"/>
</dbReference>
<dbReference type="AlphaFoldDB" id="A9VBF0"/>
<dbReference type="InterPro" id="IPR015404">
    <property type="entry name" value="Vps5_C"/>
</dbReference>
<evidence type="ECO:0000259" key="2">
    <source>
        <dbReference type="PROSITE" id="PS50195"/>
    </source>
</evidence>
<dbReference type="Pfam" id="PF09325">
    <property type="entry name" value="Vps5"/>
    <property type="match status" value="1"/>
</dbReference>
<dbReference type="RefSeq" id="XP_001750051.1">
    <property type="nucleotide sequence ID" value="XM_001749999.1"/>
</dbReference>
<name>A9VBF0_MONBE</name>
<dbReference type="OMA" id="HPVFRED"/>
<sequence length="405" mass="46146">MLAEDVKPDSEEQSEPTKTVDLNRDDALQISIADALNEQDIVKFTVHTKTSLERFQKRDFQVTRQHEEFVWLHDRLVEDPDYAGLLIPPCPPKPDFSQSHGKLAKLQAGDSSMTPEEIEKLKQEIQGEYLAAFQKTVAMHEVFLLRLVTHPIFRENARLQAFLEFQDDLACKSKSRTERAGNYLKSLAKNFDSSLANFKEADEFFEDQRSFVTRYINMIKDAKTKCGNKVQRRQQLVAALGRVGVAETHLGHMYPVENRVGEILRQVGDFTGKAQTIEKKLAAKEDLKLLDLLVYYAADAVAARELMMRRVKALQEQDRSAKALVKAQASGKKVLESQDAAKAAEERAVEISKSAKEELNTFKKRRVAAFRKGIVQYTQTQMRQAQEQYRLWKGLLGELKGEPVE</sequence>
<evidence type="ECO:0000313" key="4">
    <source>
        <dbReference type="Proteomes" id="UP000001357"/>
    </source>
</evidence>
<dbReference type="InParanoid" id="A9VBF0"/>
<proteinExistence type="predicted"/>
<dbReference type="eggNOG" id="KOG1660">
    <property type="taxonomic scope" value="Eukaryota"/>
</dbReference>